<dbReference type="AlphaFoldDB" id="A0A0B7B9E7"/>
<gene>
    <name evidence="1" type="primary">ORF171408</name>
</gene>
<evidence type="ECO:0000313" key="1">
    <source>
        <dbReference type="EMBL" id="CEK89517.1"/>
    </source>
</evidence>
<dbReference type="EMBL" id="HACG01042652">
    <property type="protein sequence ID" value="CEK89517.1"/>
    <property type="molecule type" value="Transcribed_RNA"/>
</dbReference>
<accession>A0A0B7B9E7</accession>
<proteinExistence type="predicted"/>
<protein>
    <submittedName>
        <fullName evidence="1">Uncharacterized protein</fullName>
    </submittedName>
</protein>
<name>A0A0B7B9E7_9EUPU</name>
<sequence length="166" mass="18787">MALKMSEPDYLLQSFGICAYSLKNGLSTQMIKDAALKINKLSQSGGSKTWLIDISNQLLPVIEDDKFSPIWLVLLEGLSGLCHQEEVQNVYSQINKKHAKVFVNGSLPKEILHKLWLSHLPCLEFAVVSVVEHVCANQDLPDVNIIHDTLIKSCVVRVFNFFIWFF</sequence>
<organism evidence="1">
    <name type="scientific">Arion vulgaris</name>
    <dbReference type="NCBI Taxonomy" id="1028688"/>
    <lineage>
        <taxon>Eukaryota</taxon>
        <taxon>Metazoa</taxon>
        <taxon>Spiralia</taxon>
        <taxon>Lophotrochozoa</taxon>
        <taxon>Mollusca</taxon>
        <taxon>Gastropoda</taxon>
        <taxon>Heterobranchia</taxon>
        <taxon>Euthyneura</taxon>
        <taxon>Panpulmonata</taxon>
        <taxon>Eupulmonata</taxon>
        <taxon>Stylommatophora</taxon>
        <taxon>Helicina</taxon>
        <taxon>Arionoidea</taxon>
        <taxon>Arionidae</taxon>
        <taxon>Arion</taxon>
    </lineage>
</organism>
<reference evidence="1" key="1">
    <citation type="submission" date="2014-12" db="EMBL/GenBank/DDBJ databases">
        <title>Insight into the proteome of Arion vulgaris.</title>
        <authorList>
            <person name="Aradska J."/>
            <person name="Bulat T."/>
            <person name="Smidak R."/>
            <person name="Sarate P."/>
            <person name="Gangsoo J."/>
            <person name="Sialana F."/>
            <person name="Bilban M."/>
            <person name="Lubec G."/>
        </authorList>
    </citation>
    <scope>NUCLEOTIDE SEQUENCE</scope>
    <source>
        <tissue evidence="1">Skin</tissue>
    </source>
</reference>